<protein>
    <submittedName>
        <fullName evidence="1">Radical SAM protein</fullName>
    </submittedName>
</protein>
<dbReference type="GO" id="GO:0030170">
    <property type="term" value="F:pyridoxal phosphate binding"/>
    <property type="evidence" value="ECO:0007669"/>
    <property type="project" value="TreeGrafter"/>
</dbReference>
<dbReference type="AlphaFoldDB" id="A0A0M3JQF0"/>
<accession>A0A0M3JQF0</accession>
<dbReference type="GO" id="GO:0016594">
    <property type="term" value="F:glycine binding"/>
    <property type="evidence" value="ECO:0007669"/>
    <property type="project" value="TreeGrafter"/>
</dbReference>
<reference evidence="1" key="1">
    <citation type="submission" date="2017-02" db="UniProtKB">
        <authorList>
            <consortium name="WormBaseParasite"/>
        </authorList>
    </citation>
    <scope>IDENTIFICATION</scope>
</reference>
<dbReference type="GO" id="GO:0004375">
    <property type="term" value="F:glycine dehydrogenase (decarboxylating) activity"/>
    <property type="evidence" value="ECO:0007669"/>
    <property type="project" value="InterPro"/>
</dbReference>
<sequence>LQKAPHTQAVVTSSKWDRPYSREMAAFPKPWCAFKVWPTVGRIDDQFGDQHLFCACPPMATYR</sequence>
<evidence type="ECO:0000313" key="1">
    <source>
        <dbReference type="WBParaSite" id="ASIM_0000990101-mRNA-1"/>
    </source>
</evidence>
<dbReference type="InterPro" id="IPR020581">
    <property type="entry name" value="GDC_P"/>
</dbReference>
<organism evidence="1">
    <name type="scientific">Anisakis simplex</name>
    <name type="common">Herring worm</name>
    <dbReference type="NCBI Taxonomy" id="6269"/>
    <lineage>
        <taxon>Eukaryota</taxon>
        <taxon>Metazoa</taxon>
        <taxon>Ecdysozoa</taxon>
        <taxon>Nematoda</taxon>
        <taxon>Chromadorea</taxon>
        <taxon>Rhabditida</taxon>
        <taxon>Spirurina</taxon>
        <taxon>Ascaridomorpha</taxon>
        <taxon>Ascaridoidea</taxon>
        <taxon>Anisakidae</taxon>
        <taxon>Anisakis</taxon>
        <taxon>Anisakis simplex complex</taxon>
    </lineage>
</organism>
<dbReference type="WBParaSite" id="ASIM_0000990101-mRNA-1">
    <property type="protein sequence ID" value="ASIM_0000990101-mRNA-1"/>
    <property type="gene ID" value="ASIM_0000990101"/>
</dbReference>
<proteinExistence type="predicted"/>
<dbReference type="GO" id="GO:0005739">
    <property type="term" value="C:mitochondrion"/>
    <property type="evidence" value="ECO:0007669"/>
    <property type="project" value="TreeGrafter"/>
</dbReference>
<dbReference type="GO" id="GO:0005960">
    <property type="term" value="C:glycine cleavage complex"/>
    <property type="evidence" value="ECO:0007669"/>
    <property type="project" value="TreeGrafter"/>
</dbReference>
<dbReference type="PANTHER" id="PTHR11773:SF1">
    <property type="entry name" value="GLYCINE DEHYDROGENASE (DECARBOXYLATING), MITOCHONDRIAL"/>
    <property type="match status" value="1"/>
</dbReference>
<dbReference type="PANTHER" id="PTHR11773">
    <property type="entry name" value="GLYCINE DEHYDROGENASE, DECARBOXYLATING"/>
    <property type="match status" value="1"/>
</dbReference>
<dbReference type="GO" id="GO:0019464">
    <property type="term" value="P:glycine decarboxylation via glycine cleavage system"/>
    <property type="evidence" value="ECO:0007669"/>
    <property type="project" value="TreeGrafter"/>
</dbReference>
<name>A0A0M3JQF0_ANISI</name>